<dbReference type="EMBL" id="BAAFRS010000217">
    <property type="protein sequence ID" value="GAB1224740.1"/>
    <property type="molecule type" value="Genomic_DNA"/>
</dbReference>
<evidence type="ECO:0000313" key="4">
    <source>
        <dbReference type="Proteomes" id="UP001628156"/>
    </source>
</evidence>
<name>A0ABQ0DPH2_9EUKA</name>
<organism evidence="3 4">
    <name type="scientific">Entamoeba nuttalli</name>
    <dbReference type="NCBI Taxonomy" id="412467"/>
    <lineage>
        <taxon>Eukaryota</taxon>
        <taxon>Amoebozoa</taxon>
        <taxon>Evosea</taxon>
        <taxon>Archamoebae</taxon>
        <taxon>Mastigamoebida</taxon>
        <taxon>Entamoebidae</taxon>
        <taxon>Entamoeba</taxon>
    </lineage>
</organism>
<gene>
    <name evidence="3" type="ORF">ENUP19_0217G0006</name>
</gene>
<evidence type="ECO:0008006" key="5">
    <source>
        <dbReference type="Google" id="ProtNLM"/>
    </source>
</evidence>
<evidence type="ECO:0000256" key="2">
    <source>
        <dbReference type="SAM" id="MobiDB-lite"/>
    </source>
</evidence>
<accession>A0ABQ0DPH2</accession>
<keyword evidence="1" id="KW-0175">Coiled coil</keyword>
<feature type="coiled-coil region" evidence="1">
    <location>
        <begin position="306"/>
        <end position="333"/>
    </location>
</feature>
<sequence>MLKICCINGCQEIGKEKLSKIEGKVTVKPEFINTYPRDWMLCERHFIEKAERLDCCIEKCSNSASINELPYDMISKVKIRSNCSHHLICLNHYKRFNNKQKVPNLPPIKREPIEPTTEQIPPEKKKPEIKDDTTTAEDNNETHLKSETVSEKELDLTEKCDIIGCNKEKTNIHFMQSIPIKLCSNHFKQFKQALRKAILLKQIQLPIECIALIPKEPNHPLYNYPLLNHDQVCSLCFNNTQCPFKCSTCSMNYCIDCYKMVNQNFDYSDNWICSNCRNKFNRDNIIKQEFELILPLINKSIKKALSEEYAQVIANEQKQIEAKKQQLIERKKRLQSFSVWLVCILPHSLKVHQGMVSFVERKKVNETIPKENLFIMSKAAREYMTLPHFSSITTAQFIGMAEILMHIIIDNDERLQFKLINNNVPLDIVSLAHSRQYTDILIQIINNQPEWVPTIQLKRLMKKSCQFSYSMLLMKLSLQTTEAVCDGVRVIQQDNQIRNVIIFCGANGGMIGYEGCLTSSGESDNSVGSNFNGIGDFDDEHSKNSSCNDQHLNPLGFPIGIKSTQPSKIIYQTLLINYLAVAIKFVIKGNNNNKVGLLIFGKEGCENGTIEIIKTDLENKRVILYGCKDYRDLSQWNSSYEEIKKDLPEILFISIHTEEYTTKDDMSIFKSIASDLRSLTLIKNEQMYHTKIVHLIDSGFIQECNLEAYRNLTSTYVSSITE</sequence>
<feature type="compositionally biased region" description="Basic and acidic residues" evidence="2">
    <location>
        <begin position="121"/>
        <end position="133"/>
    </location>
</feature>
<comment type="caution">
    <text evidence="3">The sequence shown here is derived from an EMBL/GenBank/DDBJ whole genome shotgun (WGS) entry which is preliminary data.</text>
</comment>
<dbReference type="Proteomes" id="UP001628156">
    <property type="component" value="Unassembled WGS sequence"/>
</dbReference>
<keyword evidence="4" id="KW-1185">Reference proteome</keyword>
<reference evidence="3 4" key="1">
    <citation type="journal article" date="2019" name="PLoS Negl. Trop. Dis.">
        <title>Whole genome sequencing of Entamoeba nuttalli reveals mammalian host-related molecular signatures and a novel octapeptide-repeat surface protein.</title>
        <authorList>
            <person name="Tanaka M."/>
            <person name="Makiuchi T."/>
            <person name="Komiyama T."/>
            <person name="Shiina T."/>
            <person name="Osaki K."/>
            <person name="Tachibana H."/>
        </authorList>
    </citation>
    <scope>NUCLEOTIDE SEQUENCE [LARGE SCALE GENOMIC DNA]</scope>
    <source>
        <strain evidence="3 4">P19-061405</strain>
    </source>
</reference>
<protein>
    <recommendedName>
        <fullName evidence="5">THAP-type domain-containing protein</fullName>
    </recommendedName>
</protein>
<proteinExistence type="predicted"/>
<evidence type="ECO:0000256" key="1">
    <source>
        <dbReference type="SAM" id="Coils"/>
    </source>
</evidence>
<evidence type="ECO:0000313" key="3">
    <source>
        <dbReference type="EMBL" id="GAB1224740.1"/>
    </source>
</evidence>
<feature type="region of interest" description="Disordered" evidence="2">
    <location>
        <begin position="104"/>
        <end position="148"/>
    </location>
</feature>